<evidence type="ECO:0000256" key="5">
    <source>
        <dbReference type="ARBA" id="ARBA00007902"/>
    </source>
</evidence>
<dbReference type="FunFam" id="3.20.20.70:FF:000024">
    <property type="entry name" value="Indole-3-glycerol phosphate synthase"/>
    <property type="match status" value="1"/>
</dbReference>
<dbReference type="PROSITE" id="PS00614">
    <property type="entry name" value="IGPS"/>
    <property type="match status" value="1"/>
</dbReference>
<keyword evidence="9 16" id="KW-0210">Decarboxylase</keyword>
<dbReference type="InterPro" id="IPR011060">
    <property type="entry name" value="RibuloseP-bd_barrel"/>
</dbReference>
<evidence type="ECO:0000256" key="15">
    <source>
        <dbReference type="ARBA" id="ARBA00025592"/>
    </source>
</evidence>
<evidence type="ECO:0000256" key="14">
    <source>
        <dbReference type="ARBA" id="ARBA00023268"/>
    </source>
</evidence>
<organism evidence="21 22">
    <name type="scientific">Pectinatus brassicae</name>
    <dbReference type="NCBI Taxonomy" id="862415"/>
    <lineage>
        <taxon>Bacteria</taxon>
        <taxon>Bacillati</taxon>
        <taxon>Bacillota</taxon>
        <taxon>Negativicutes</taxon>
        <taxon>Selenomonadales</taxon>
        <taxon>Selenomonadaceae</taxon>
        <taxon>Pectinatus</taxon>
    </lineage>
</organism>
<evidence type="ECO:0000256" key="12">
    <source>
        <dbReference type="ARBA" id="ARBA00023235"/>
    </source>
</evidence>
<keyword evidence="10 16" id="KW-0822">Tryptophan biosynthesis</keyword>
<dbReference type="HAMAP" id="MF_00135">
    <property type="entry name" value="PRAI"/>
    <property type="match status" value="1"/>
</dbReference>
<comment type="pathway">
    <text evidence="4 16">Amino-acid biosynthesis; L-tryptophan biosynthesis; L-tryptophan from chorismate: step 4/5.</text>
</comment>
<dbReference type="AlphaFoldDB" id="A0A840UK10"/>
<comment type="similarity">
    <text evidence="17">Belongs to the TrpF family.</text>
</comment>
<evidence type="ECO:0000256" key="6">
    <source>
        <dbReference type="ARBA" id="ARBA00008737"/>
    </source>
</evidence>
<keyword evidence="11 16" id="KW-0057">Aromatic amino acid biosynthesis</keyword>
<dbReference type="EC" id="5.3.1.24" evidence="17"/>
<dbReference type="InterPro" id="IPR001240">
    <property type="entry name" value="PRAI_dom"/>
</dbReference>
<dbReference type="CDD" id="cd00331">
    <property type="entry name" value="IGPS"/>
    <property type="match status" value="1"/>
</dbReference>
<evidence type="ECO:0000256" key="16">
    <source>
        <dbReference type="HAMAP-Rule" id="MF_00134"/>
    </source>
</evidence>
<accession>A0A840UK10</accession>
<evidence type="ECO:0000256" key="2">
    <source>
        <dbReference type="ARBA" id="ARBA00001633"/>
    </source>
</evidence>
<protein>
    <recommendedName>
        <fullName evidence="16 17">Multifunctional fusion protein</fullName>
    </recommendedName>
    <domain>
        <recommendedName>
            <fullName evidence="16">Indole-3-glycerol phosphate synthase</fullName>
            <shortName evidence="16">IGPS</shortName>
            <ecNumber evidence="16">4.1.1.48</ecNumber>
        </recommendedName>
    </domain>
    <domain>
        <recommendedName>
            <fullName evidence="17">N-(5'-phosphoribosyl)anthranilate isomerase</fullName>
            <shortName evidence="17">PRAI</shortName>
            <ecNumber evidence="17">5.3.1.24</ecNumber>
        </recommendedName>
    </domain>
</protein>
<dbReference type="GO" id="GO:0004640">
    <property type="term" value="F:phosphoribosylanthranilate isomerase activity"/>
    <property type="evidence" value="ECO:0007669"/>
    <property type="project" value="UniProtKB-UniRule"/>
</dbReference>
<keyword evidence="22" id="KW-1185">Reference proteome</keyword>
<dbReference type="Pfam" id="PF00697">
    <property type="entry name" value="PRAI"/>
    <property type="match status" value="1"/>
</dbReference>
<name>A0A840UK10_9FIRM</name>
<comment type="similarity">
    <text evidence="7">In the C-terminal section; belongs to the TrpF family.</text>
</comment>
<keyword evidence="18" id="KW-0175">Coiled coil</keyword>
<evidence type="ECO:0000256" key="4">
    <source>
        <dbReference type="ARBA" id="ARBA00004696"/>
    </source>
</evidence>
<dbReference type="RefSeq" id="WP_231038136.1">
    <property type="nucleotide sequence ID" value="NZ_JACHFH010000051.1"/>
</dbReference>
<comment type="catalytic activity">
    <reaction evidence="2 16">
        <text>1-(2-carboxyphenylamino)-1-deoxy-D-ribulose 5-phosphate + H(+) = (1S,2R)-1-C-(indol-3-yl)glycerol 3-phosphate + CO2 + H2O</text>
        <dbReference type="Rhea" id="RHEA:23476"/>
        <dbReference type="ChEBI" id="CHEBI:15377"/>
        <dbReference type="ChEBI" id="CHEBI:15378"/>
        <dbReference type="ChEBI" id="CHEBI:16526"/>
        <dbReference type="ChEBI" id="CHEBI:58613"/>
        <dbReference type="ChEBI" id="CHEBI:58866"/>
        <dbReference type="EC" id="4.1.1.48"/>
    </reaction>
</comment>
<comment type="similarity">
    <text evidence="5">In the N-terminal section; belongs to the TrpC family.</text>
</comment>
<gene>
    <name evidence="16" type="primary">trpC</name>
    <name evidence="17" type="synonym">trpF</name>
    <name evidence="21" type="ORF">HNR32_002638</name>
</gene>
<dbReference type="InterPro" id="IPR045186">
    <property type="entry name" value="Indole-3-glycerol_P_synth"/>
</dbReference>
<evidence type="ECO:0000256" key="7">
    <source>
        <dbReference type="ARBA" id="ARBA00009847"/>
    </source>
</evidence>
<dbReference type="PANTHER" id="PTHR22854">
    <property type="entry name" value="TRYPTOPHAN BIOSYNTHESIS PROTEIN"/>
    <property type="match status" value="1"/>
</dbReference>
<dbReference type="CDD" id="cd00405">
    <property type="entry name" value="PRAI"/>
    <property type="match status" value="1"/>
</dbReference>
<evidence type="ECO:0000256" key="13">
    <source>
        <dbReference type="ARBA" id="ARBA00023239"/>
    </source>
</evidence>
<reference evidence="21 22" key="1">
    <citation type="submission" date="2020-08" db="EMBL/GenBank/DDBJ databases">
        <title>Genomic Encyclopedia of Type Strains, Phase IV (KMG-IV): sequencing the most valuable type-strain genomes for metagenomic binning, comparative biology and taxonomic classification.</title>
        <authorList>
            <person name="Goeker M."/>
        </authorList>
    </citation>
    <scope>NUCLEOTIDE SEQUENCE [LARGE SCALE GENOMIC DNA]</scope>
    <source>
        <strain evidence="21 22">DSM 24661</strain>
    </source>
</reference>
<sequence length="466" mass="52387">MMILDKLADSTRKRVEACKKKISLEQLKRQAAEKENKQAFLFEKMLKTKDISFICEVKKASPSKGIIAEDFPYLQIAKDYEKAGATAISVLTEPECFLGSDVYLQEIAQAVDIPVLRKDFTVDEYQIYEAYLLGASAVLLICALLSVEQLLRFRTIADELGISCLVEAHDKDEIEKALAAKARIIGVNNRDLRDFTVNINNSIRMREYVPDDIIFVSESGIKTAQDIEALRQHNVQAALIGETFMRSTDKVTALAELFGKIQVPKIKFCGIKSQADVAIINKVEPDYIGFILAPSKRQITVELARQLKDKLKPQIKTVGVFVDEALENVITAIKTIQLDVVQLHGNETEEYIEELRQNTAVDIWKAVRVKNIREIEKWQNSGADKLLFDTYRPAVAGGTGEVFDWSVLENCQRPFVLAGGLSSKNIVKAVRRLSPWAVDINSTVETDGNKDSEKINEIMAIMERLR</sequence>
<comment type="function">
    <text evidence="15">Bifunctional enzyme that catalyzes two sequential steps of tryptophan biosynthetic pathway. The first reaction is catalyzed by the isomerase, coded by the TrpF domain; the second reaction is catalyzed by the synthase, coded by the TrpC domain.</text>
</comment>
<dbReference type="NCBIfam" id="NF006945">
    <property type="entry name" value="PRK09427.1"/>
    <property type="match status" value="1"/>
</dbReference>
<dbReference type="EMBL" id="JACHFH010000051">
    <property type="protein sequence ID" value="MBB5337476.1"/>
    <property type="molecule type" value="Genomic_DNA"/>
</dbReference>
<dbReference type="InterPro" id="IPR013798">
    <property type="entry name" value="Indole-3-glycerol_P_synth_dom"/>
</dbReference>
<dbReference type="GO" id="GO:0004425">
    <property type="term" value="F:indole-3-glycerol-phosphate synthase activity"/>
    <property type="evidence" value="ECO:0007669"/>
    <property type="project" value="UniProtKB-UniRule"/>
</dbReference>
<dbReference type="NCBIfam" id="NF001377">
    <property type="entry name" value="PRK00278.2-4"/>
    <property type="match status" value="1"/>
</dbReference>
<feature type="coiled-coil region" evidence="18">
    <location>
        <begin position="15"/>
        <end position="44"/>
    </location>
</feature>
<evidence type="ECO:0000313" key="22">
    <source>
        <dbReference type="Proteomes" id="UP000559117"/>
    </source>
</evidence>
<dbReference type="InterPro" id="IPR013785">
    <property type="entry name" value="Aldolase_TIM"/>
</dbReference>
<evidence type="ECO:0000256" key="9">
    <source>
        <dbReference type="ARBA" id="ARBA00022793"/>
    </source>
</evidence>
<keyword evidence="14" id="KW-0511">Multifunctional enzyme</keyword>
<feature type="domain" description="N-(5'phosphoribosyl) anthranilate isomerase (PRAI)" evidence="20">
    <location>
        <begin position="267"/>
        <end position="459"/>
    </location>
</feature>
<evidence type="ECO:0000256" key="1">
    <source>
        <dbReference type="ARBA" id="ARBA00001164"/>
    </source>
</evidence>
<evidence type="ECO:0000256" key="3">
    <source>
        <dbReference type="ARBA" id="ARBA00004664"/>
    </source>
</evidence>
<dbReference type="PANTHER" id="PTHR22854:SF2">
    <property type="entry name" value="INDOLE-3-GLYCEROL-PHOSPHATE SYNTHASE"/>
    <property type="match status" value="1"/>
</dbReference>
<dbReference type="SUPFAM" id="SSF51366">
    <property type="entry name" value="Ribulose-phoshate binding barrel"/>
    <property type="match status" value="2"/>
</dbReference>
<dbReference type="UniPathway" id="UPA00035">
    <property type="reaction ID" value="UER00042"/>
</dbReference>
<dbReference type="Gene3D" id="3.20.20.70">
    <property type="entry name" value="Aldolase class I"/>
    <property type="match status" value="2"/>
</dbReference>
<comment type="pathway">
    <text evidence="3 17">Amino-acid biosynthesis; L-tryptophan biosynthesis; L-tryptophan from chorismate: step 3/5.</text>
</comment>
<proteinExistence type="inferred from homology"/>
<dbReference type="GO" id="GO:0000162">
    <property type="term" value="P:L-tryptophan biosynthetic process"/>
    <property type="evidence" value="ECO:0007669"/>
    <property type="project" value="UniProtKB-UniRule"/>
</dbReference>
<dbReference type="Pfam" id="PF00218">
    <property type="entry name" value="IGPS"/>
    <property type="match status" value="1"/>
</dbReference>
<evidence type="ECO:0000259" key="20">
    <source>
        <dbReference type="Pfam" id="PF00697"/>
    </source>
</evidence>
<keyword evidence="8 16" id="KW-0028">Amino-acid biosynthesis</keyword>
<keyword evidence="12 17" id="KW-0413">Isomerase</keyword>
<comment type="catalytic activity">
    <reaction evidence="1 17">
        <text>N-(5-phospho-beta-D-ribosyl)anthranilate = 1-(2-carboxyphenylamino)-1-deoxy-D-ribulose 5-phosphate</text>
        <dbReference type="Rhea" id="RHEA:21540"/>
        <dbReference type="ChEBI" id="CHEBI:18277"/>
        <dbReference type="ChEBI" id="CHEBI:58613"/>
        <dbReference type="EC" id="5.3.1.24"/>
    </reaction>
</comment>
<evidence type="ECO:0000259" key="19">
    <source>
        <dbReference type="Pfam" id="PF00218"/>
    </source>
</evidence>
<dbReference type="EC" id="4.1.1.48" evidence="16"/>
<feature type="domain" description="Indole-3-glycerol phosphate synthase" evidence="19">
    <location>
        <begin position="4"/>
        <end position="257"/>
    </location>
</feature>
<evidence type="ECO:0000313" key="21">
    <source>
        <dbReference type="EMBL" id="MBB5337476.1"/>
    </source>
</evidence>
<dbReference type="InterPro" id="IPR001468">
    <property type="entry name" value="Indole-3-GlycerolPSynthase_CS"/>
</dbReference>
<evidence type="ECO:0000256" key="8">
    <source>
        <dbReference type="ARBA" id="ARBA00022605"/>
    </source>
</evidence>
<dbReference type="HAMAP" id="MF_00134_B">
    <property type="entry name" value="IGPS_B"/>
    <property type="match status" value="1"/>
</dbReference>
<comment type="similarity">
    <text evidence="6 16">Belongs to the TrpC family.</text>
</comment>
<keyword evidence="13 16" id="KW-0456">Lyase</keyword>
<evidence type="ECO:0000256" key="18">
    <source>
        <dbReference type="SAM" id="Coils"/>
    </source>
</evidence>
<evidence type="ECO:0000256" key="11">
    <source>
        <dbReference type="ARBA" id="ARBA00023141"/>
    </source>
</evidence>
<evidence type="ECO:0000256" key="17">
    <source>
        <dbReference type="HAMAP-Rule" id="MF_00135"/>
    </source>
</evidence>
<dbReference type="Proteomes" id="UP000559117">
    <property type="component" value="Unassembled WGS sequence"/>
</dbReference>
<comment type="caution">
    <text evidence="21">The sequence shown here is derived from an EMBL/GenBank/DDBJ whole genome shotgun (WGS) entry which is preliminary data.</text>
</comment>
<evidence type="ECO:0000256" key="10">
    <source>
        <dbReference type="ARBA" id="ARBA00022822"/>
    </source>
</evidence>